<evidence type="ECO:0000313" key="4">
    <source>
        <dbReference type="Proteomes" id="UP001240250"/>
    </source>
</evidence>
<evidence type="ECO:0000256" key="1">
    <source>
        <dbReference type="ARBA" id="ARBA00023002"/>
    </source>
</evidence>
<evidence type="ECO:0000313" key="3">
    <source>
        <dbReference type="EMBL" id="MDQ0426042.1"/>
    </source>
</evidence>
<reference evidence="3 4" key="1">
    <citation type="submission" date="2023-07" db="EMBL/GenBank/DDBJ databases">
        <title>Sequencing the genomes of 1000 actinobacteria strains.</title>
        <authorList>
            <person name="Klenk H.-P."/>
        </authorList>
    </citation>
    <scope>NUCLEOTIDE SEQUENCE [LARGE SCALE GENOMIC DNA]</scope>
    <source>
        <strain evidence="3 4">DSM 14785</strain>
    </source>
</reference>
<dbReference type="InterPro" id="IPR052019">
    <property type="entry name" value="F420H2_bilvrd_red/Heme_oxyg"/>
</dbReference>
<dbReference type="NCBIfam" id="TIGR03618">
    <property type="entry name" value="Rv1155_F420"/>
    <property type="match status" value="1"/>
</dbReference>
<organism evidence="3 4">
    <name type="scientific">Cellulomonas iranensis</name>
    <dbReference type="NCBI Taxonomy" id="76862"/>
    <lineage>
        <taxon>Bacteria</taxon>
        <taxon>Bacillati</taxon>
        <taxon>Actinomycetota</taxon>
        <taxon>Actinomycetes</taxon>
        <taxon>Micrococcales</taxon>
        <taxon>Cellulomonadaceae</taxon>
        <taxon>Cellulomonas</taxon>
    </lineage>
</organism>
<feature type="domain" description="Pyridoxamine 5'-phosphate oxidase N-terminal" evidence="2">
    <location>
        <begin position="7"/>
        <end position="130"/>
    </location>
</feature>
<dbReference type="Pfam" id="PF01243">
    <property type="entry name" value="PNPOx_N"/>
    <property type="match status" value="1"/>
</dbReference>
<sequence>MPTPPLPADVAALLAQPNPAVMATIHPDGHPVTVATWYLLEDDGRVLLNLDASRARLRHLRHDPRVSLTALSQESWYTHVSVQGRVVEWRDDVDLVDIDRLSVHYGGKPYPVRDRARVSVLVEVEHWHGWGAAKQD</sequence>
<dbReference type="Proteomes" id="UP001240250">
    <property type="component" value="Unassembled WGS sequence"/>
</dbReference>
<dbReference type="SUPFAM" id="SSF50475">
    <property type="entry name" value="FMN-binding split barrel"/>
    <property type="match status" value="1"/>
</dbReference>
<name>A0ABU0GL25_9CELL</name>
<dbReference type="RefSeq" id="WP_046529120.1">
    <property type="nucleotide sequence ID" value="NZ_CP194061.1"/>
</dbReference>
<protein>
    <submittedName>
        <fullName evidence="3">PPOX class probable F420-dependent enzyme</fullName>
    </submittedName>
</protein>
<proteinExistence type="predicted"/>
<evidence type="ECO:0000259" key="2">
    <source>
        <dbReference type="Pfam" id="PF01243"/>
    </source>
</evidence>
<accession>A0ABU0GL25</accession>
<keyword evidence="4" id="KW-1185">Reference proteome</keyword>
<gene>
    <name evidence="3" type="ORF">JO380_002423</name>
</gene>
<dbReference type="InterPro" id="IPR011576">
    <property type="entry name" value="Pyridox_Oxase_N"/>
</dbReference>
<dbReference type="InterPro" id="IPR019920">
    <property type="entry name" value="F420-binding_dom_put"/>
</dbReference>
<dbReference type="Gene3D" id="2.30.110.10">
    <property type="entry name" value="Electron Transport, Fmn-binding Protein, Chain A"/>
    <property type="match status" value="1"/>
</dbReference>
<comment type="caution">
    <text evidence="3">The sequence shown here is derived from an EMBL/GenBank/DDBJ whole genome shotgun (WGS) entry which is preliminary data.</text>
</comment>
<dbReference type="InterPro" id="IPR012349">
    <property type="entry name" value="Split_barrel_FMN-bd"/>
</dbReference>
<dbReference type="EMBL" id="JAUSVM010000001">
    <property type="protein sequence ID" value="MDQ0426042.1"/>
    <property type="molecule type" value="Genomic_DNA"/>
</dbReference>
<dbReference type="PANTHER" id="PTHR35176:SF6">
    <property type="entry name" value="HEME OXYGENASE HI_0854-RELATED"/>
    <property type="match status" value="1"/>
</dbReference>
<dbReference type="PANTHER" id="PTHR35176">
    <property type="entry name" value="HEME OXYGENASE HI_0854-RELATED"/>
    <property type="match status" value="1"/>
</dbReference>
<keyword evidence="1" id="KW-0560">Oxidoreductase</keyword>